<evidence type="ECO:0000256" key="5">
    <source>
        <dbReference type="ARBA" id="ARBA00022692"/>
    </source>
</evidence>
<dbReference type="GO" id="GO:0015020">
    <property type="term" value="F:glucuronosyltransferase activity"/>
    <property type="evidence" value="ECO:0007669"/>
    <property type="project" value="UniProtKB-EC"/>
</dbReference>
<evidence type="ECO:0000256" key="12">
    <source>
        <dbReference type="RuleBase" id="RU003718"/>
    </source>
</evidence>
<keyword evidence="3 12" id="KW-0328">Glycosyltransferase</keyword>
<evidence type="ECO:0000256" key="10">
    <source>
        <dbReference type="ARBA" id="ARBA00037451"/>
    </source>
</evidence>
<keyword evidence="8 13" id="KW-0472">Membrane</keyword>
<dbReference type="Proteomes" id="UP000824782">
    <property type="component" value="Unassembled WGS sequence"/>
</dbReference>
<comment type="similarity">
    <text evidence="2 12">Belongs to the UDP-glycosyltransferase family.</text>
</comment>
<dbReference type="PROSITE" id="PS00375">
    <property type="entry name" value="UDPGT"/>
    <property type="match status" value="1"/>
</dbReference>
<dbReference type="PANTHER" id="PTHR48043:SF24">
    <property type="entry name" value="UDP-GLUCURONOSYLTRANSFERASE 3A2"/>
    <property type="match status" value="1"/>
</dbReference>
<dbReference type="InterPro" id="IPR035595">
    <property type="entry name" value="UDP_glycos_trans_CS"/>
</dbReference>
<accession>A0AAV7DQ21</accession>
<evidence type="ECO:0000256" key="11">
    <source>
        <dbReference type="ARBA" id="ARBA00047475"/>
    </source>
</evidence>
<feature type="signal peptide" evidence="13">
    <location>
        <begin position="1"/>
        <end position="23"/>
    </location>
</feature>
<comment type="catalytic activity">
    <reaction evidence="11 13">
        <text>glucuronate acceptor + UDP-alpha-D-glucuronate = acceptor beta-D-glucuronoside + UDP + H(+)</text>
        <dbReference type="Rhea" id="RHEA:21032"/>
        <dbReference type="ChEBI" id="CHEBI:15378"/>
        <dbReference type="ChEBI" id="CHEBI:58052"/>
        <dbReference type="ChEBI" id="CHEBI:58223"/>
        <dbReference type="ChEBI" id="CHEBI:132367"/>
        <dbReference type="ChEBI" id="CHEBI:132368"/>
        <dbReference type="EC" id="2.4.1.17"/>
    </reaction>
</comment>
<name>A0AAV7DQ21_ENGPU</name>
<evidence type="ECO:0000256" key="6">
    <source>
        <dbReference type="ARBA" id="ARBA00022729"/>
    </source>
</evidence>
<dbReference type="EC" id="2.4.1.17" evidence="13"/>
<dbReference type="InterPro" id="IPR002213">
    <property type="entry name" value="UDP_glucos_trans"/>
</dbReference>
<evidence type="ECO:0000256" key="8">
    <source>
        <dbReference type="ARBA" id="ARBA00023136"/>
    </source>
</evidence>
<evidence type="ECO:0000256" key="9">
    <source>
        <dbReference type="ARBA" id="ARBA00023180"/>
    </source>
</evidence>
<gene>
    <name evidence="14" type="ORF">GDO81_002866</name>
</gene>
<feature type="chain" id="PRO_5043088202" description="UDP-glucuronosyltransferase" evidence="13">
    <location>
        <begin position="24"/>
        <end position="524"/>
    </location>
</feature>
<sequence length="524" mass="60412">MAGSRAPRVLVLLCILQLHCLQGAKILTVCLVGGSHYLLVDEISRLLQDNGHDVRMFRLDYRNIPGYEMTSGPYAVSNYDMEEEHLKEYEKHFEEFQREFFMGKEGPQSLFTLMTLYAKHCRLYMNQTDILDLLKQENYDIAIVDPFNPCHFLVVEKLGIPYIAFSPGSFSNFLSIGVPSPPSYVPMFLSGFTDRMSFLERVKNTFMYLVFYVVEKRMEEIFSGVIGEHFPPDSRPSLRELYQKAELWIYNVDFSIEFARPLLPHIQYIVGLRAKPAKPVSQDLEDFIAESGDSGFILVTLGSMVSSIPRTDLIKEMNSAFASVPQKIIWRYKSSQWPKDLKLAPNVRLLDWVNQNDLLGHPKIRLLVTHGGLNSVTEAVYHGVPILGIPLFADQPDNLVRIKTKLMGEFIPFHEIKSDRFVDMMQKIIEDRSYKTAAMKQSVIMRSRPFPPDQQLLGWVEHIIRSGGGGHLRPYSYQQPWYQQLLLDVILFIFSCVALIIYIIVKVIRFLIHLLCSRKKQKQN</sequence>
<dbReference type="CDD" id="cd03784">
    <property type="entry name" value="GT1_Gtf-like"/>
    <property type="match status" value="1"/>
</dbReference>
<comment type="subcellular location">
    <subcellularLocation>
        <location evidence="13">Membrane</location>
        <topology evidence="13">Single-pass membrane protein</topology>
    </subcellularLocation>
    <subcellularLocation>
        <location evidence="1">Membrane</location>
        <topology evidence="1">Single-pass type I membrane protein</topology>
    </subcellularLocation>
</comment>
<evidence type="ECO:0000256" key="7">
    <source>
        <dbReference type="ARBA" id="ARBA00022989"/>
    </source>
</evidence>
<evidence type="ECO:0000256" key="1">
    <source>
        <dbReference type="ARBA" id="ARBA00004479"/>
    </source>
</evidence>
<evidence type="ECO:0000256" key="3">
    <source>
        <dbReference type="ARBA" id="ARBA00022676"/>
    </source>
</evidence>
<keyword evidence="4 12" id="KW-0808">Transferase</keyword>
<reference evidence="14" key="1">
    <citation type="thesis" date="2020" institute="ProQuest LLC" country="789 East Eisenhower Parkway, Ann Arbor, MI, USA">
        <title>Comparative Genomics and Chromosome Evolution.</title>
        <authorList>
            <person name="Mudd A.B."/>
        </authorList>
    </citation>
    <scope>NUCLEOTIDE SEQUENCE</scope>
    <source>
        <strain evidence="14">237g6f4</strain>
        <tissue evidence="14">Blood</tissue>
    </source>
</reference>
<comment type="function">
    <text evidence="10">UDP-glucuronosyltransferases catalyze phase II biotransformation reactions in which lipophilic substrates are conjugated with glucuronic acid to increase water solubility and enhance excretion. They are of major importance in the conjugation and subsequent elimination of potentially toxic xenobiotics and endogenous compounds.</text>
</comment>
<dbReference type="EMBL" id="WNYA01000001">
    <property type="protein sequence ID" value="KAG8599070.1"/>
    <property type="molecule type" value="Genomic_DNA"/>
</dbReference>
<organism evidence="14 15">
    <name type="scientific">Engystomops pustulosus</name>
    <name type="common">Tungara frog</name>
    <name type="synonym">Physalaemus pustulosus</name>
    <dbReference type="NCBI Taxonomy" id="76066"/>
    <lineage>
        <taxon>Eukaryota</taxon>
        <taxon>Metazoa</taxon>
        <taxon>Chordata</taxon>
        <taxon>Craniata</taxon>
        <taxon>Vertebrata</taxon>
        <taxon>Euteleostomi</taxon>
        <taxon>Amphibia</taxon>
        <taxon>Batrachia</taxon>
        <taxon>Anura</taxon>
        <taxon>Neobatrachia</taxon>
        <taxon>Hyloidea</taxon>
        <taxon>Leptodactylidae</taxon>
        <taxon>Leiuperinae</taxon>
        <taxon>Engystomops</taxon>
    </lineage>
</organism>
<dbReference type="Gene3D" id="3.40.50.2000">
    <property type="entry name" value="Glycogen Phosphorylase B"/>
    <property type="match status" value="2"/>
</dbReference>
<keyword evidence="6 13" id="KW-0732">Signal</keyword>
<dbReference type="PANTHER" id="PTHR48043">
    <property type="entry name" value="EG:EG0003.4 PROTEIN-RELATED"/>
    <property type="match status" value="1"/>
</dbReference>
<keyword evidence="15" id="KW-1185">Reference proteome</keyword>
<dbReference type="Pfam" id="PF00201">
    <property type="entry name" value="UDPGT"/>
    <property type="match status" value="1"/>
</dbReference>
<evidence type="ECO:0000256" key="4">
    <source>
        <dbReference type="ARBA" id="ARBA00022679"/>
    </source>
</evidence>
<proteinExistence type="inferred from homology"/>
<evidence type="ECO:0000256" key="2">
    <source>
        <dbReference type="ARBA" id="ARBA00009995"/>
    </source>
</evidence>
<dbReference type="AlphaFoldDB" id="A0AAV7DQ21"/>
<evidence type="ECO:0000313" key="14">
    <source>
        <dbReference type="EMBL" id="KAG8599070.1"/>
    </source>
</evidence>
<dbReference type="InterPro" id="IPR050271">
    <property type="entry name" value="UDP-glycosyltransferase"/>
</dbReference>
<feature type="transmembrane region" description="Helical" evidence="13">
    <location>
        <begin position="489"/>
        <end position="512"/>
    </location>
</feature>
<protein>
    <recommendedName>
        <fullName evidence="13">UDP-glucuronosyltransferase</fullName>
        <ecNumber evidence="13">2.4.1.17</ecNumber>
    </recommendedName>
</protein>
<keyword evidence="7 13" id="KW-1133">Transmembrane helix</keyword>
<dbReference type="SUPFAM" id="SSF53756">
    <property type="entry name" value="UDP-Glycosyltransferase/glycogen phosphorylase"/>
    <property type="match status" value="1"/>
</dbReference>
<dbReference type="GO" id="GO:0043541">
    <property type="term" value="C:UDP-N-acetylglucosamine transferase complex"/>
    <property type="evidence" value="ECO:0007669"/>
    <property type="project" value="TreeGrafter"/>
</dbReference>
<comment type="caution">
    <text evidence="14">The sequence shown here is derived from an EMBL/GenBank/DDBJ whole genome shotgun (WGS) entry which is preliminary data.</text>
</comment>
<evidence type="ECO:0000313" key="15">
    <source>
        <dbReference type="Proteomes" id="UP000824782"/>
    </source>
</evidence>
<keyword evidence="5 13" id="KW-0812">Transmembrane</keyword>
<dbReference type="FunFam" id="3.40.50.2000:FF:000021">
    <property type="entry name" value="UDP-glucuronosyltransferase"/>
    <property type="match status" value="1"/>
</dbReference>
<keyword evidence="9" id="KW-0325">Glycoprotein</keyword>
<evidence type="ECO:0000256" key="13">
    <source>
        <dbReference type="RuleBase" id="RU362059"/>
    </source>
</evidence>